<feature type="region of interest" description="Disordered" evidence="1">
    <location>
        <begin position="323"/>
        <end position="344"/>
    </location>
</feature>
<dbReference type="EMBL" id="MIKG01000022">
    <property type="protein sequence ID" value="RAO73112.1"/>
    <property type="molecule type" value="Genomic_DNA"/>
</dbReference>
<evidence type="ECO:0000256" key="1">
    <source>
        <dbReference type="SAM" id="MobiDB-lite"/>
    </source>
</evidence>
<feature type="compositionally biased region" description="Low complexity" evidence="1">
    <location>
        <begin position="124"/>
        <end position="139"/>
    </location>
</feature>
<feature type="region of interest" description="Disordered" evidence="1">
    <location>
        <begin position="120"/>
        <end position="141"/>
    </location>
</feature>
<comment type="caution">
    <text evidence="2">The sequence shown here is derived from an EMBL/GenBank/DDBJ whole genome shotgun (WGS) entry which is preliminary data.</text>
</comment>
<feature type="compositionally biased region" description="Low complexity" evidence="1">
    <location>
        <begin position="65"/>
        <end position="75"/>
    </location>
</feature>
<dbReference type="AlphaFoldDB" id="A0A364LBD0"/>
<feature type="region of interest" description="Disordered" evidence="1">
    <location>
        <begin position="1"/>
        <end position="82"/>
    </location>
</feature>
<proteinExistence type="predicted"/>
<feature type="compositionally biased region" description="Low complexity" evidence="1">
    <location>
        <begin position="231"/>
        <end position="241"/>
    </location>
</feature>
<feature type="compositionally biased region" description="Low complexity" evidence="1">
    <location>
        <begin position="326"/>
        <end position="335"/>
    </location>
</feature>
<organism evidence="2 3">
    <name type="scientific">Talaromyces amestolkiae</name>
    <dbReference type="NCBI Taxonomy" id="1196081"/>
    <lineage>
        <taxon>Eukaryota</taxon>
        <taxon>Fungi</taxon>
        <taxon>Dikarya</taxon>
        <taxon>Ascomycota</taxon>
        <taxon>Pezizomycotina</taxon>
        <taxon>Eurotiomycetes</taxon>
        <taxon>Eurotiomycetidae</taxon>
        <taxon>Eurotiales</taxon>
        <taxon>Trichocomaceae</taxon>
        <taxon>Talaromyces</taxon>
        <taxon>Talaromyces sect. Talaromyces</taxon>
    </lineage>
</organism>
<dbReference type="OrthoDB" id="5315820at2759"/>
<feature type="compositionally biased region" description="Polar residues" evidence="1">
    <location>
        <begin position="243"/>
        <end position="252"/>
    </location>
</feature>
<dbReference type="Proteomes" id="UP000249363">
    <property type="component" value="Unassembled WGS sequence"/>
</dbReference>
<keyword evidence="3" id="KW-1185">Reference proteome</keyword>
<dbReference type="GeneID" id="63798338"/>
<reference evidence="2 3" key="1">
    <citation type="journal article" date="2017" name="Biotechnol. Biofuels">
        <title>Differential beta-glucosidase expression as a function of carbon source availability in Talaromyces amestolkiae: a genomic and proteomic approach.</title>
        <authorList>
            <person name="de Eugenio L.I."/>
            <person name="Mendez-Liter J.A."/>
            <person name="Nieto-Dominguez M."/>
            <person name="Alonso L."/>
            <person name="Gil-Munoz J."/>
            <person name="Barriuso J."/>
            <person name="Prieto A."/>
            <person name="Martinez M.J."/>
        </authorList>
    </citation>
    <scope>NUCLEOTIDE SEQUENCE [LARGE SCALE GENOMIC DNA]</scope>
    <source>
        <strain evidence="2 3">CIB</strain>
    </source>
</reference>
<sequence length="344" mass="35584">MAENRMSTPTLINLPPPPSDPVTPSDMGPGTPNSGTTSLSALSTTAIKDGHQGHPHPYARHTHQSSSASATSTSTLEAERADRISRLAGLERIATARAGGNSQNVAASLAPTVTSGAAGGHFSQQAYNPNNNNNYNNQQGYFDSYPQQLLKERSTVGSASATGSIGGRTTWASGSDAFDPDKMSEDQDHDSSVSDDDGDDDRMSDEGNASLVGFGEGANSTISGPISTISAPAAGGVPAPVRLQSSSSTGTNPPRPATFGSPNRSSGGFANNLYSSNIPQQQQRLFSPSPAGSNTPEPYGDARMLDGMTYDSDVVDTTVRTPRLVGGQNDQDGQGIIPLDDKSL</sequence>
<evidence type="ECO:0000313" key="2">
    <source>
        <dbReference type="EMBL" id="RAO73112.1"/>
    </source>
</evidence>
<evidence type="ECO:0000313" key="3">
    <source>
        <dbReference type="Proteomes" id="UP000249363"/>
    </source>
</evidence>
<feature type="compositionally biased region" description="Low complexity" evidence="1">
    <location>
        <begin position="34"/>
        <end position="46"/>
    </location>
</feature>
<name>A0A364LBD0_TALAM</name>
<accession>A0A364LBD0</accession>
<protein>
    <submittedName>
        <fullName evidence="2">Uncharacterized protein</fullName>
    </submittedName>
</protein>
<feature type="compositionally biased region" description="Acidic residues" evidence="1">
    <location>
        <begin position="193"/>
        <end position="203"/>
    </location>
</feature>
<feature type="region of interest" description="Disordered" evidence="1">
    <location>
        <begin position="153"/>
        <end position="310"/>
    </location>
</feature>
<feature type="compositionally biased region" description="Basic residues" evidence="1">
    <location>
        <begin position="53"/>
        <end position="63"/>
    </location>
</feature>
<dbReference type="RefSeq" id="XP_040737626.1">
    <property type="nucleotide sequence ID" value="XM_040882006.1"/>
</dbReference>
<feature type="compositionally biased region" description="Polar residues" evidence="1">
    <location>
        <begin position="260"/>
        <end position="296"/>
    </location>
</feature>
<feature type="compositionally biased region" description="Polar residues" evidence="1">
    <location>
        <begin position="218"/>
        <end position="230"/>
    </location>
</feature>
<dbReference type="STRING" id="1196081.A0A364LBD0"/>
<feature type="compositionally biased region" description="Polar residues" evidence="1">
    <location>
        <begin position="1"/>
        <end position="11"/>
    </location>
</feature>
<gene>
    <name evidence="2" type="ORF">BHQ10_009124</name>
</gene>
<feature type="compositionally biased region" description="Basic and acidic residues" evidence="1">
    <location>
        <begin position="179"/>
        <end position="192"/>
    </location>
</feature>